<protein>
    <submittedName>
        <fullName evidence="2">Uncharacterized protein</fullName>
    </submittedName>
</protein>
<comment type="caution">
    <text evidence="2">The sequence shown here is derived from an EMBL/GenBank/DDBJ whole genome shotgun (WGS) entry which is preliminary data.</text>
</comment>
<feature type="region of interest" description="Disordered" evidence="1">
    <location>
        <begin position="103"/>
        <end position="134"/>
    </location>
</feature>
<keyword evidence="3" id="KW-1185">Reference proteome</keyword>
<evidence type="ECO:0000313" key="3">
    <source>
        <dbReference type="Proteomes" id="UP001367676"/>
    </source>
</evidence>
<organism evidence="2 3">
    <name type="scientific">Parthenolecanium corni</name>
    <dbReference type="NCBI Taxonomy" id="536013"/>
    <lineage>
        <taxon>Eukaryota</taxon>
        <taxon>Metazoa</taxon>
        <taxon>Ecdysozoa</taxon>
        <taxon>Arthropoda</taxon>
        <taxon>Hexapoda</taxon>
        <taxon>Insecta</taxon>
        <taxon>Pterygota</taxon>
        <taxon>Neoptera</taxon>
        <taxon>Paraneoptera</taxon>
        <taxon>Hemiptera</taxon>
        <taxon>Sternorrhyncha</taxon>
        <taxon>Coccoidea</taxon>
        <taxon>Coccidae</taxon>
        <taxon>Parthenolecanium</taxon>
    </lineage>
</organism>
<feature type="compositionally biased region" description="Polar residues" evidence="1">
    <location>
        <begin position="17"/>
        <end position="28"/>
    </location>
</feature>
<evidence type="ECO:0000313" key="2">
    <source>
        <dbReference type="EMBL" id="KAK7582333.1"/>
    </source>
</evidence>
<dbReference type="AlphaFoldDB" id="A0AAN9TDX8"/>
<name>A0AAN9TDX8_9HEMI</name>
<accession>A0AAN9TDX8</accession>
<evidence type="ECO:0000256" key="1">
    <source>
        <dbReference type="SAM" id="MobiDB-lite"/>
    </source>
</evidence>
<feature type="region of interest" description="Disordered" evidence="1">
    <location>
        <begin position="1"/>
        <end position="38"/>
    </location>
</feature>
<sequence>MAAGDSLDNQHPHHQQHLSVNGPPTSLHQEVDSGSPLVNTSKSAFIQLEQHPYNTSAGIRTAYHPHHFSHQNLQPNATSLSHHHGVDTSGFVTGRTPISAYPFSTMHQSSQPGYLGSYTSQCPSPPKEGLNFKR</sequence>
<proteinExistence type="predicted"/>
<gene>
    <name evidence="2" type="ORF">V9T40_013778</name>
</gene>
<dbReference type="Proteomes" id="UP001367676">
    <property type="component" value="Unassembled WGS sequence"/>
</dbReference>
<dbReference type="EMBL" id="JBBCAQ010000033">
    <property type="protein sequence ID" value="KAK7582333.1"/>
    <property type="molecule type" value="Genomic_DNA"/>
</dbReference>
<feature type="compositionally biased region" description="Polar residues" evidence="1">
    <location>
        <begin position="105"/>
        <end position="122"/>
    </location>
</feature>
<reference evidence="2 3" key="1">
    <citation type="submission" date="2024-03" db="EMBL/GenBank/DDBJ databases">
        <title>Adaptation during the transition from Ophiocordyceps entomopathogen to insect associate is accompanied by gene loss and intensified selection.</title>
        <authorList>
            <person name="Ward C.M."/>
            <person name="Onetto C.A."/>
            <person name="Borneman A.R."/>
        </authorList>
    </citation>
    <scope>NUCLEOTIDE SEQUENCE [LARGE SCALE GENOMIC DNA]</scope>
    <source>
        <strain evidence="2">AWRI1</strain>
        <tissue evidence="2">Single Adult Female</tissue>
    </source>
</reference>